<dbReference type="EMBL" id="JAGHQL010000001">
    <property type="protein sequence ID" value="KAH0547830.1"/>
    <property type="molecule type" value="Genomic_DNA"/>
</dbReference>
<name>A0A9P8L450_9PEZI</name>
<dbReference type="OrthoDB" id="307899at2759"/>
<reference evidence="2" key="1">
    <citation type="submission" date="2021-03" db="EMBL/GenBank/DDBJ databases">
        <title>Comparative genomics and phylogenomic investigation of the class Geoglossomycetes provide insights into ecological specialization and systematics.</title>
        <authorList>
            <person name="Melie T."/>
            <person name="Pirro S."/>
            <person name="Miller A.N."/>
            <person name="Quandt A."/>
        </authorList>
    </citation>
    <scope>NUCLEOTIDE SEQUENCE</scope>
    <source>
        <strain evidence="2">GBOQ0MN5Z8</strain>
    </source>
</reference>
<protein>
    <submittedName>
        <fullName evidence="2">Uncharacterized protein</fullName>
    </submittedName>
</protein>
<gene>
    <name evidence="2" type="ORF">FGG08_000087</name>
</gene>
<feature type="region of interest" description="Disordered" evidence="1">
    <location>
        <begin position="32"/>
        <end position="63"/>
    </location>
</feature>
<dbReference type="Proteomes" id="UP000698800">
    <property type="component" value="Unassembled WGS sequence"/>
</dbReference>
<evidence type="ECO:0000256" key="1">
    <source>
        <dbReference type="SAM" id="MobiDB-lite"/>
    </source>
</evidence>
<evidence type="ECO:0000313" key="2">
    <source>
        <dbReference type="EMBL" id="KAH0547830.1"/>
    </source>
</evidence>
<proteinExistence type="predicted"/>
<dbReference type="AlphaFoldDB" id="A0A9P8L450"/>
<evidence type="ECO:0000313" key="3">
    <source>
        <dbReference type="Proteomes" id="UP000698800"/>
    </source>
</evidence>
<feature type="region of interest" description="Disordered" evidence="1">
    <location>
        <begin position="75"/>
        <end position="98"/>
    </location>
</feature>
<feature type="compositionally biased region" description="Low complexity" evidence="1">
    <location>
        <begin position="32"/>
        <end position="41"/>
    </location>
</feature>
<sequence length="153" mass="16689">MFATIRARGSLLCTRQYQACVIRAYSGPAANDPIPANDPAPSKVPNAPGSNAVPTSPDGAHDHTLQELPEEIEKRGVMQAPNREGTWSRSQQLRSKAMVGPRFEQTIMEDQANHHHKAHLESLPQTSYPLASEGDAAEVPESQRITDEALGQR</sequence>
<feature type="region of interest" description="Disordered" evidence="1">
    <location>
        <begin position="112"/>
        <end position="153"/>
    </location>
</feature>
<keyword evidence="3" id="KW-1185">Reference proteome</keyword>
<comment type="caution">
    <text evidence="2">The sequence shown here is derived from an EMBL/GenBank/DDBJ whole genome shotgun (WGS) entry which is preliminary data.</text>
</comment>
<feature type="compositionally biased region" description="Polar residues" evidence="1">
    <location>
        <begin position="85"/>
        <end position="94"/>
    </location>
</feature>
<accession>A0A9P8L450</accession>
<organism evidence="2 3">
    <name type="scientific">Glutinoglossum americanum</name>
    <dbReference type="NCBI Taxonomy" id="1670608"/>
    <lineage>
        <taxon>Eukaryota</taxon>
        <taxon>Fungi</taxon>
        <taxon>Dikarya</taxon>
        <taxon>Ascomycota</taxon>
        <taxon>Pezizomycotina</taxon>
        <taxon>Geoglossomycetes</taxon>
        <taxon>Geoglossales</taxon>
        <taxon>Geoglossaceae</taxon>
        <taxon>Glutinoglossum</taxon>
    </lineage>
</organism>